<dbReference type="EC" id="4.1.3.3" evidence="5"/>
<evidence type="ECO:0000256" key="11">
    <source>
        <dbReference type="PIRNR" id="PIRNR001365"/>
    </source>
</evidence>
<dbReference type="GO" id="GO:0005737">
    <property type="term" value="C:cytoplasm"/>
    <property type="evidence" value="ECO:0007669"/>
    <property type="project" value="UniProtKB-SubCell"/>
</dbReference>
<evidence type="ECO:0000256" key="4">
    <source>
        <dbReference type="ARBA" id="ARBA00011881"/>
    </source>
</evidence>
<accession>A0A6J1T4B7</accession>
<dbReference type="RefSeq" id="XP_026288429.1">
    <property type="nucleotide sequence ID" value="XM_026432644.2"/>
</dbReference>
<dbReference type="GeneID" id="113213536"/>
<dbReference type="PANTHER" id="PTHR12128:SF21">
    <property type="entry name" value="N-ACETYLNEURAMINATE LYASE"/>
    <property type="match status" value="1"/>
</dbReference>
<dbReference type="OrthoDB" id="191315at2759"/>
<evidence type="ECO:0000256" key="7">
    <source>
        <dbReference type="ARBA" id="ARBA00023239"/>
    </source>
</evidence>
<organism evidence="14 15">
    <name type="scientific">Frankliniella occidentalis</name>
    <name type="common">Western flower thrips</name>
    <name type="synonym">Euthrips occidentalis</name>
    <dbReference type="NCBI Taxonomy" id="133901"/>
    <lineage>
        <taxon>Eukaryota</taxon>
        <taxon>Metazoa</taxon>
        <taxon>Ecdysozoa</taxon>
        <taxon>Arthropoda</taxon>
        <taxon>Hexapoda</taxon>
        <taxon>Insecta</taxon>
        <taxon>Pterygota</taxon>
        <taxon>Neoptera</taxon>
        <taxon>Paraneoptera</taxon>
        <taxon>Thysanoptera</taxon>
        <taxon>Terebrantia</taxon>
        <taxon>Thripoidea</taxon>
        <taxon>Thripidae</taxon>
        <taxon>Frankliniella</taxon>
    </lineage>
</organism>
<dbReference type="Gene3D" id="3.20.20.70">
    <property type="entry name" value="Aldolase class I"/>
    <property type="match status" value="1"/>
</dbReference>
<dbReference type="PANTHER" id="PTHR12128">
    <property type="entry name" value="DIHYDRODIPICOLINATE SYNTHASE"/>
    <property type="match status" value="1"/>
</dbReference>
<comment type="similarity">
    <text evidence="3">Belongs to the DapA family. NanA subfamily.</text>
</comment>
<comment type="subunit">
    <text evidence="4">Homotetramer.</text>
</comment>
<feature type="active site" description="Proton donor/acceptor" evidence="12">
    <location>
        <position position="140"/>
    </location>
</feature>
<evidence type="ECO:0000256" key="3">
    <source>
        <dbReference type="ARBA" id="ARBA00006324"/>
    </source>
</evidence>
<gene>
    <name evidence="15" type="primary">LOC113213536</name>
</gene>
<evidence type="ECO:0000313" key="15">
    <source>
        <dbReference type="RefSeq" id="XP_026288429.1"/>
    </source>
</evidence>
<keyword evidence="6" id="KW-0963">Cytoplasm</keyword>
<name>A0A6J1T4B7_FRAOC</name>
<comment type="subcellular location">
    <subcellularLocation>
        <location evidence="1">Cytoplasm</location>
    </subcellularLocation>
</comment>
<protein>
    <recommendedName>
        <fullName evidence="5">N-acetylneuraminate lyase</fullName>
        <ecNumber evidence="5">4.1.3.3</ecNumber>
    </recommendedName>
</protein>
<dbReference type="PIRSF" id="PIRSF001365">
    <property type="entry name" value="DHDPS"/>
    <property type="match status" value="1"/>
</dbReference>
<dbReference type="PRINTS" id="PR00146">
    <property type="entry name" value="DHPICSNTHASE"/>
</dbReference>
<evidence type="ECO:0000256" key="5">
    <source>
        <dbReference type="ARBA" id="ARBA00012911"/>
    </source>
</evidence>
<keyword evidence="7 11" id="KW-0456">Lyase</keyword>
<comment type="pathway">
    <text evidence="2">Amino-sugar metabolism; N-acetylneuraminate degradation.</text>
</comment>
<evidence type="ECO:0000256" key="2">
    <source>
        <dbReference type="ARBA" id="ARBA00004878"/>
    </source>
</evidence>
<dbReference type="Pfam" id="PF00701">
    <property type="entry name" value="DHDPS"/>
    <property type="match status" value="1"/>
</dbReference>
<evidence type="ECO:0000256" key="12">
    <source>
        <dbReference type="PIRSR" id="PIRSR001365-1"/>
    </source>
</evidence>
<evidence type="ECO:0000313" key="14">
    <source>
        <dbReference type="Proteomes" id="UP000504606"/>
    </source>
</evidence>
<evidence type="ECO:0000256" key="6">
    <source>
        <dbReference type="ARBA" id="ARBA00022490"/>
    </source>
</evidence>
<comment type="catalytic activity">
    <reaction evidence="10">
        <text>aceneuramate = aldehydo-N-acetyl-D-mannosamine + pyruvate</text>
        <dbReference type="Rhea" id="RHEA:23296"/>
        <dbReference type="ChEBI" id="CHEBI:15361"/>
        <dbReference type="ChEBI" id="CHEBI:17122"/>
        <dbReference type="ChEBI" id="CHEBI:173083"/>
        <dbReference type="EC" id="4.1.3.3"/>
    </reaction>
</comment>
<evidence type="ECO:0000256" key="9">
    <source>
        <dbReference type="ARBA" id="ARBA00023277"/>
    </source>
</evidence>
<evidence type="ECO:0000256" key="1">
    <source>
        <dbReference type="ARBA" id="ARBA00004496"/>
    </source>
</evidence>
<proteinExistence type="inferred from homology"/>
<keyword evidence="14" id="KW-1185">Reference proteome</keyword>
<dbReference type="InterPro" id="IPR013785">
    <property type="entry name" value="Aldolase_TIM"/>
</dbReference>
<feature type="active site" description="Schiff-base intermediate with substrate" evidence="12">
    <location>
        <position position="170"/>
    </location>
</feature>
<dbReference type="SUPFAM" id="SSF51569">
    <property type="entry name" value="Aldolase"/>
    <property type="match status" value="1"/>
</dbReference>
<dbReference type="AlphaFoldDB" id="A0A6J1T4B7"/>
<dbReference type="GO" id="GO:0008747">
    <property type="term" value="F:N-acetylneuraminate lyase activity"/>
    <property type="evidence" value="ECO:0007669"/>
    <property type="project" value="UniProtKB-EC"/>
</dbReference>
<feature type="binding site" evidence="13">
    <location>
        <position position="212"/>
    </location>
    <ligand>
        <name>pyruvate</name>
        <dbReference type="ChEBI" id="CHEBI:15361"/>
    </ligand>
</feature>
<evidence type="ECO:0000256" key="10">
    <source>
        <dbReference type="ARBA" id="ARBA00044906"/>
    </source>
</evidence>
<sequence>MKLQFEGLMAPVFTAFSADGQRVNLAVIKHYAKFLAENGILGVLVNGTSGEGMSMTLEERKATTEAWIDASKSNGIHVQVQVGGTNMPDVLELTRHAESKGAHSILCLPELFNRPANAAELIEYLGAVGAAAPKTPLLYYHNPGYTSVNLDVPSFMTSAARAIPTFAGIKFTDTNLEMGIKCVRQDGGAHSVFLGCDYVLAGAFALGFSSSIATCLNLLPRLCNRILQAVQKGSVLEAREAQDTLNKAAQAITKNGKWVPAMKAAMKLLTGLDMGPARAPLQSLPDQHIPTLNKDLSDLKLL</sequence>
<evidence type="ECO:0000256" key="13">
    <source>
        <dbReference type="PIRSR" id="PIRSR001365-2"/>
    </source>
</evidence>
<dbReference type="SMART" id="SM01130">
    <property type="entry name" value="DHDPS"/>
    <property type="match status" value="1"/>
</dbReference>
<keyword evidence="9" id="KW-0119">Carbohydrate metabolism</keyword>
<dbReference type="Proteomes" id="UP000504606">
    <property type="component" value="Unplaced"/>
</dbReference>
<dbReference type="InterPro" id="IPR002220">
    <property type="entry name" value="DapA-like"/>
</dbReference>
<reference evidence="15" key="1">
    <citation type="submission" date="2025-08" db="UniProtKB">
        <authorList>
            <consortium name="RefSeq"/>
        </authorList>
    </citation>
    <scope>IDENTIFICATION</scope>
    <source>
        <tissue evidence="15">Whole organism</tissue>
    </source>
</reference>
<keyword evidence="8" id="KW-0704">Schiff base</keyword>
<dbReference type="KEGG" id="foc:113213536"/>
<evidence type="ECO:0000256" key="8">
    <source>
        <dbReference type="ARBA" id="ARBA00023270"/>
    </source>
</evidence>